<gene>
    <name evidence="1" type="ORF">F2Q70_00021705</name>
</gene>
<accession>A0A8S9GL37</accession>
<dbReference type="EMBL" id="QGKY02001925">
    <property type="protein sequence ID" value="KAF2545077.1"/>
    <property type="molecule type" value="Genomic_DNA"/>
</dbReference>
<reference evidence="1" key="1">
    <citation type="submission" date="2019-12" db="EMBL/GenBank/DDBJ databases">
        <title>Genome sequencing and annotation of Brassica cretica.</title>
        <authorList>
            <person name="Studholme D.J."/>
            <person name="Sarris P.F."/>
        </authorList>
    </citation>
    <scope>NUCLEOTIDE SEQUENCE</scope>
    <source>
        <strain evidence="1">PFS-102/07</strain>
        <tissue evidence="1">Leaf</tissue>
    </source>
</reference>
<evidence type="ECO:0000313" key="1">
    <source>
        <dbReference type="EMBL" id="KAF2545077.1"/>
    </source>
</evidence>
<protein>
    <submittedName>
        <fullName evidence="1">Uncharacterized protein</fullName>
    </submittedName>
</protein>
<sequence>MLTSIWMGEELKNRLRRRRREYAGADEIIPEKKRLIFQPTEEMKEAMLDGSELDETEETRRALAIKMAISRSCHLCTGDLLTTDVILLVHPQGDYPTLLVVLDPTSLLGRSSVGLFHKLQWIDLLFHLADCGFN</sequence>
<dbReference type="AlphaFoldDB" id="A0A8S9GL37"/>
<organism evidence="1">
    <name type="scientific">Brassica cretica</name>
    <name type="common">Mustard</name>
    <dbReference type="NCBI Taxonomy" id="69181"/>
    <lineage>
        <taxon>Eukaryota</taxon>
        <taxon>Viridiplantae</taxon>
        <taxon>Streptophyta</taxon>
        <taxon>Embryophyta</taxon>
        <taxon>Tracheophyta</taxon>
        <taxon>Spermatophyta</taxon>
        <taxon>Magnoliopsida</taxon>
        <taxon>eudicotyledons</taxon>
        <taxon>Gunneridae</taxon>
        <taxon>Pentapetalae</taxon>
        <taxon>rosids</taxon>
        <taxon>malvids</taxon>
        <taxon>Brassicales</taxon>
        <taxon>Brassicaceae</taxon>
        <taxon>Brassiceae</taxon>
        <taxon>Brassica</taxon>
    </lineage>
</organism>
<proteinExistence type="predicted"/>
<name>A0A8S9GL37_BRACR</name>
<comment type="caution">
    <text evidence="1">The sequence shown here is derived from an EMBL/GenBank/DDBJ whole genome shotgun (WGS) entry which is preliminary data.</text>
</comment>